<reference evidence="1" key="1">
    <citation type="submission" date="2018-06" db="EMBL/GenBank/DDBJ databases">
        <authorList>
            <person name="Zhirakovskaya E."/>
        </authorList>
    </citation>
    <scope>NUCLEOTIDE SEQUENCE</scope>
</reference>
<name>A0A3B0U6S9_9ZZZZ</name>
<proteinExistence type="predicted"/>
<dbReference type="AlphaFoldDB" id="A0A3B0U6S9"/>
<dbReference type="PROSITE" id="PS51257">
    <property type="entry name" value="PROKAR_LIPOPROTEIN"/>
    <property type="match status" value="1"/>
</dbReference>
<sequence>MIKNQSLTRFNRIDFSPYYYVMFLGIILCSCGNNLNRSNETTIVDFTTIDTLKVKNEYNDTVQELNVAVSAIITPQRTFKYYQELFQFISSKINYKIIFKQRKTYKEVNNLLRTGDVDIAFVCSGAYVDEKAVSNIEILVVPVCNGKPYYQAYIIANKNSQINSFIDLKGKSFAFTDPLSNTGKLYAEKRVAELGVDSKTFFLSTIYTHAHDISMQLVSKNLVAGATVDGLIFDYNAIFHPESVKNLKIVEKSEYFGIPPVVVPQGLDKNLKKQVRNILLTMHKDSVGKRILDKLLIDKFIEGHDSDYDKIREINRELKR</sequence>
<dbReference type="Gene3D" id="3.40.190.10">
    <property type="entry name" value="Periplasmic binding protein-like II"/>
    <property type="match status" value="2"/>
</dbReference>
<accession>A0A3B0U6S9</accession>
<evidence type="ECO:0000313" key="1">
    <source>
        <dbReference type="EMBL" id="VAW24740.1"/>
    </source>
</evidence>
<protein>
    <submittedName>
        <fullName evidence="1">ABC transporter, substrate-binding protein (Cluster 12, methionine/phosphonates)</fullName>
    </submittedName>
</protein>
<dbReference type="PANTHER" id="PTHR35841">
    <property type="entry name" value="PHOSPHONATES-BINDING PERIPLASMIC PROTEIN"/>
    <property type="match status" value="1"/>
</dbReference>
<dbReference type="SUPFAM" id="SSF53850">
    <property type="entry name" value="Periplasmic binding protein-like II"/>
    <property type="match status" value="1"/>
</dbReference>
<dbReference type="PANTHER" id="PTHR35841:SF1">
    <property type="entry name" value="PHOSPHONATES-BINDING PERIPLASMIC PROTEIN"/>
    <property type="match status" value="1"/>
</dbReference>
<dbReference type="Pfam" id="PF12974">
    <property type="entry name" value="Phosphonate-bd"/>
    <property type="match status" value="1"/>
</dbReference>
<organism evidence="1">
    <name type="scientific">hydrothermal vent metagenome</name>
    <dbReference type="NCBI Taxonomy" id="652676"/>
    <lineage>
        <taxon>unclassified sequences</taxon>
        <taxon>metagenomes</taxon>
        <taxon>ecological metagenomes</taxon>
    </lineage>
</organism>
<dbReference type="EMBL" id="UOEP01000224">
    <property type="protein sequence ID" value="VAW24740.1"/>
    <property type="molecule type" value="Genomic_DNA"/>
</dbReference>
<dbReference type="CDD" id="cd13571">
    <property type="entry name" value="PBP2_PnhD_1"/>
    <property type="match status" value="1"/>
</dbReference>
<gene>
    <name evidence="1" type="ORF">MNBD_BACTEROID01-849</name>
</gene>